<dbReference type="RefSeq" id="WP_245029554.1">
    <property type="nucleotide sequence ID" value="NZ_CP095075.1"/>
</dbReference>
<dbReference type="SUPFAM" id="SSF55729">
    <property type="entry name" value="Acyl-CoA N-acyltransferases (Nat)"/>
    <property type="match status" value="1"/>
</dbReference>
<sequence>MISVLNHENAQVAQQIRNLQLPAYQVEAELLQTDRTPRLYDSTGDIQSCEEAFVGLFQGDILAGFISFKREANLVDIHRLVVSPNYSRQGIAK</sequence>
<proteinExistence type="predicted"/>
<accession>A0ABY4H6G8</accession>
<dbReference type="EMBL" id="CP095075">
    <property type="protein sequence ID" value="UOR10449.1"/>
    <property type="molecule type" value="Genomic_DNA"/>
</dbReference>
<feature type="domain" description="N-acetyltransferase" evidence="1">
    <location>
        <begin position="1"/>
        <end position="93"/>
    </location>
</feature>
<dbReference type="Gene3D" id="3.40.630.30">
    <property type="match status" value="1"/>
</dbReference>
<evidence type="ECO:0000259" key="1">
    <source>
        <dbReference type="PROSITE" id="PS51186"/>
    </source>
</evidence>
<protein>
    <submittedName>
        <fullName evidence="2">GNAT family N-acetyltransferase</fullName>
    </submittedName>
</protein>
<dbReference type="InterPro" id="IPR000182">
    <property type="entry name" value="GNAT_dom"/>
</dbReference>
<dbReference type="CDD" id="cd04301">
    <property type="entry name" value="NAT_SF"/>
    <property type="match status" value="1"/>
</dbReference>
<dbReference type="InterPro" id="IPR016181">
    <property type="entry name" value="Acyl_CoA_acyltransferase"/>
</dbReference>
<reference evidence="2" key="1">
    <citation type="submission" date="2022-04" db="EMBL/GenBank/DDBJ databases">
        <title>Halobacillus sp. isolated from saltern.</title>
        <authorList>
            <person name="Won M."/>
            <person name="Lee C.-M."/>
            <person name="Woen H.-Y."/>
            <person name="Kwon S.-W."/>
        </authorList>
    </citation>
    <scope>NUCLEOTIDE SEQUENCE</scope>
    <source>
        <strain evidence="2">SSHM10-5</strain>
    </source>
</reference>
<dbReference type="Pfam" id="PF00583">
    <property type="entry name" value="Acetyltransf_1"/>
    <property type="match status" value="1"/>
</dbReference>
<organism evidence="2 3">
    <name type="scientific">Halobacillus amylolyticus</name>
    <dbReference type="NCBI Taxonomy" id="2932259"/>
    <lineage>
        <taxon>Bacteria</taxon>
        <taxon>Bacillati</taxon>
        <taxon>Bacillota</taxon>
        <taxon>Bacilli</taxon>
        <taxon>Bacillales</taxon>
        <taxon>Bacillaceae</taxon>
        <taxon>Halobacillus</taxon>
    </lineage>
</organism>
<gene>
    <name evidence="2" type="ORF">MUO15_12210</name>
</gene>
<evidence type="ECO:0000313" key="3">
    <source>
        <dbReference type="Proteomes" id="UP000830326"/>
    </source>
</evidence>
<evidence type="ECO:0000313" key="2">
    <source>
        <dbReference type="EMBL" id="UOR10449.1"/>
    </source>
</evidence>
<keyword evidence="3" id="KW-1185">Reference proteome</keyword>
<name>A0ABY4H6G8_9BACI</name>
<dbReference type="Proteomes" id="UP000830326">
    <property type="component" value="Chromosome"/>
</dbReference>
<dbReference type="PROSITE" id="PS51186">
    <property type="entry name" value="GNAT"/>
    <property type="match status" value="1"/>
</dbReference>